<sequence>MAGQRALRVGVPAGAPISAEMESAEYSSAFELGTNARRRPAEWWARAVFEGAPAVVRAVVALGWRLVLRLRLGTADDHVLGWRIVERKPDVVVLEAVSPLLRAQNIVVTTESAVTWSTLVRFDRPIARPIWAVVRPFHHLTIPYLLRRADHGK</sequence>
<proteinExistence type="predicted"/>
<protein>
    <submittedName>
        <fullName evidence="1">DUF2867 domain-containing protein</fullName>
    </submittedName>
</protein>
<gene>
    <name evidence="1" type="ORF">NDR86_11120</name>
</gene>
<comment type="caution">
    <text evidence="1">The sequence shown here is derived from an EMBL/GenBank/DDBJ whole genome shotgun (WGS) entry which is preliminary data.</text>
</comment>
<evidence type="ECO:0000313" key="1">
    <source>
        <dbReference type="EMBL" id="MCM6774024.1"/>
    </source>
</evidence>
<dbReference type="EMBL" id="JAMRXG010000004">
    <property type="protein sequence ID" value="MCM6774024.1"/>
    <property type="molecule type" value="Genomic_DNA"/>
</dbReference>
<dbReference type="Proteomes" id="UP001139157">
    <property type="component" value="Unassembled WGS sequence"/>
</dbReference>
<dbReference type="InterPro" id="IPR021295">
    <property type="entry name" value="DUF2867"/>
</dbReference>
<name>A0A9X2IWX4_9NOCA</name>
<dbReference type="RefSeq" id="WP_251911238.1">
    <property type="nucleotide sequence ID" value="NZ_JAMRXG010000004.1"/>
</dbReference>
<reference evidence="1" key="1">
    <citation type="submission" date="2022-06" db="EMBL/GenBank/DDBJ databases">
        <title>Novel species in genus nocardia.</title>
        <authorList>
            <person name="Li F."/>
        </authorList>
    </citation>
    <scope>NUCLEOTIDE SEQUENCE</scope>
    <source>
        <strain evidence="1">CDC141</strain>
    </source>
</reference>
<evidence type="ECO:0000313" key="2">
    <source>
        <dbReference type="Proteomes" id="UP001139157"/>
    </source>
</evidence>
<organism evidence="1 2">
    <name type="scientific">Nocardia pulmonis</name>
    <dbReference type="NCBI Taxonomy" id="2951408"/>
    <lineage>
        <taxon>Bacteria</taxon>
        <taxon>Bacillati</taxon>
        <taxon>Actinomycetota</taxon>
        <taxon>Actinomycetes</taxon>
        <taxon>Mycobacteriales</taxon>
        <taxon>Nocardiaceae</taxon>
        <taxon>Nocardia</taxon>
    </lineage>
</organism>
<dbReference type="Pfam" id="PF11066">
    <property type="entry name" value="DUF2867"/>
    <property type="match status" value="1"/>
</dbReference>
<dbReference type="AlphaFoldDB" id="A0A9X2IWX4"/>
<keyword evidence="2" id="KW-1185">Reference proteome</keyword>
<accession>A0A9X2IWX4</accession>